<dbReference type="AlphaFoldDB" id="A0A2G5C0U4"/>
<proteinExistence type="predicted"/>
<evidence type="ECO:0000313" key="1">
    <source>
        <dbReference type="EMBL" id="PIA24884.1"/>
    </source>
</evidence>
<dbReference type="EMBL" id="KZ305162">
    <property type="protein sequence ID" value="PIA24884.1"/>
    <property type="molecule type" value="Genomic_DNA"/>
</dbReference>
<organism evidence="1 2">
    <name type="scientific">Aquilegia coerulea</name>
    <name type="common">Rocky mountain columbine</name>
    <dbReference type="NCBI Taxonomy" id="218851"/>
    <lineage>
        <taxon>Eukaryota</taxon>
        <taxon>Viridiplantae</taxon>
        <taxon>Streptophyta</taxon>
        <taxon>Embryophyta</taxon>
        <taxon>Tracheophyta</taxon>
        <taxon>Spermatophyta</taxon>
        <taxon>Magnoliopsida</taxon>
        <taxon>Ranunculales</taxon>
        <taxon>Ranunculaceae</taxon>
        <taxon>Thalictroideae</taxon>
        <taxon>Aquilegia</taxon>
    </lineage>
</organism>
<gene>
    <name evidence="1" type="ORF">AQUCO_15900001v1</name>
</gene>
<dbReference type="Proteomes" id="UP000230069">
    <property type="component" value="Unassembled WGS sequence"/>
</dbReference>
<sequence>MYLTHISIFQIIFNVGLNLNCTKLINIQCKIVFFPHLIMQRRNEGKKPSMMHLKQNFLHHCFKVIKKMLNNKHHNS</sequence>
<keyword evidence="2" id="KW-1185">Reference proteome</keyword>
<protein>
    <submittedName>
        <fullName evidence="1">Uncharacterized protein</fullName>
    </submittedName>
</protein>
<reference evidence="1 2" key="1">
    <citation type="submission" date="2017-09" db="EMBL/GenBank/DDBJ databases">
        <title>WGS assembly of Aquilegia coerulea Goldsmith.</title>
        <authorList>
            <person name="Hodges S."/>
            <person name="Kramer E."/>
            <person name="Nordborg M."/>
            <person name="Tomkins J."/>
            <person name="Borevitz J."/>
            <person name="Derieg N."/>
            <person name="Yan J."/>
            <person name="Mihaltcheva S."/>
            <person name="Hayes R.D."/>
            <person name="Rokhsar D."/>
        </authorList>
    </citation>
    <scope>NUCLEOTIDE SEQUENCE [LARGE SCALE GENOMIC DNA]</scope>
    <source>
        <strain evidence="2">cv. Goldsmith</strain>
    </source>
</reference>
<dbReference type="InParanoid" id="A0A2G5C0U4"/>
<name>A0A2G5C0U4_AQUCA</name>
<evidence type="ECO:0000313" key="2">
    <source>
        <dbReference type="Proteomes" id="UP000230069"/>
    </source>
</evidence>
<accession>A0A2G5C0U4</accession>